<feature type="region of interest" description="Disordered" evidence="5">
    <location>
        <begin position="532"/>
        <end position="563"/>
    </location>
</feature>
<dbReference type="EMBL" id="CAXLJM020000013">
    <property type="protein sequence ID" value="CAL8079603.1"/>
    <property type="molecule type" value="Genomic_DNA"/>
</dbReference>
<feature type="transmembrane region" description="Helical" evidence="6">
    <location>
        <begin position="372"/>
        <end position="390"/>
    </location>
</feature>
<name>A0ABP1Q013_9HEXA</name>
<proteinExistence type="predicted"/>
<sequence>MWSNIFSYTFQNSRNQYKNLGGFILLLITVSTCNGQTILTPTANYVETEIAPGQSFQISVSGSPTGTGYVLVQAHAYQQNVTLSADSALTPGQFTKGQNVGLVLISPAASAYLKNDNNETVPVLLVAQFYNVNAPIPGGCNMELSIKTAPFLPTSFNKDVLTVEYPLGSWPLNVKPATCDRAPLQYDIYEYYIQERDLTLRTAFDSIRLMSNMTAIEHNGKKVTFSGSPPSKVKFANYPGTGRVVAVILRTLTSSAAYTPTLSYGCYTTPTPDSSDEDEESCQIMTSVGAKLLNAGLLFVGLFLISVGHRFYKCQLFLLGFCMSAILFYIILERVISVGSTVAGTSSTTVGALGGALWLALWSKFGSPMAPVLLAALLLGSLFSSTVAYTPLGDIPLLKDDLTFWLAYICVTLAVPLSIISFAQLTSIAVTSILGAYFFIIPIDHYIGSNLKFIALNTIRRATNSEFGTAIVDPTFQWKDLVLTIVWIILSAVGILFQLWRERGRAPFPPPPPSHHRHSLPSVSVVSRSSSLYTQDDDGVSSVGVIGGPVEEQATESSPLLKT</sequence>
<dbReference type="InterPro" id="IPR025256">
    <property type="entry name" value="TM7S3/TM198-like_dom"/>
</dbReference>
<feature type="transmembrane region" description="Helical" evidence="6">
    <location>
        <begin position="427"/>
        <end position="447"/>
    </location>
</feature>
<evidence type="ECO:0000256" key="4">
    <source>
        <dbReference type="ARBA" id="ARBA00023136"/>
    </source>
</evidence>
<protein>
    <recommendedName>
        <fullName evidence="7">TM7S3/TM198-like domain-containing protein</fullName>
    </recommendedName>
</protein>
<feature type="transmembrane region" description="Helical" evidence="6">
    <location>
        <begin position="402"/>
        <end position="420"/>
    </location>
</feature>
<keyword evidence="3 6" id="KW-1133">Transmembrane helix</keyword>
<organism evidence="8 9">
    <name type="scientific">Orchesella dallaii</name>
    <dbReference type="NCBI Taxonomy" id="48710"/>
    <lineage>
        <taxon>Eukaryota</taxon>
        <taxon>Metazoa</taxon>
        <taxon>Ecdysozoa</taxon>
        <taxon>Arthropoda</taxon>
        <taxon>Hexapoda</taxon>
        <taxon>Collembola</taxon>
        <taxon>Entomobryomorpha</taxon>
        <taxon>Entomobryoidea</taxon>
        <taxon>Orchesellidae</taxon>
        <taxon>Orchesellinae</taxon>
        <taxon>Orchesella</taxon>
    </lineage>
</organism>
<feature type="transmembrane region" description="Helical" evidence="6">
    <location>
        <begin position="288"/>
        <end position="307"/>
    </location>
</feature>
<evidence type="ECO:0000256" key="6">
    <source>
        <dbReference type="SAM" id="Phobius"/>
    </source>
</evidence>
<evidence type="ECO:0000256" key="5">
    <source>
        <dbReference type="SAM" id="MobiDB-lite"/>
    </source>
</evidence>
<evidence type="ECO:0000256" key="3">
    <source>
        <dbReference type="ARBA" id="ARBA00022989"/>
    </source>
</evidence>
<dbReference type="Pfam" id="PF25992">
    <property type="entry name" value="Ig_TM7SF3_N"/>
    <property type="match status" value="1"/>
</dbReference>
<dbReference type="Proteomes" id="UP001642540">
    <property type="component" value="Unassembled WGS sequence"/>
</dbReference>
<feature type="transmembrane region" description="Helical" evidence="6">
    <location>
        <begin position="314"/>
        <end position="332"/>
    </location>
</feature>
<reference evidence="8 9" key="1">
    <citation type="submission" date="2024-08" db="EMBL/GenBank/DDBJ databases">
        <authorList>
            <person name="Cucini C."/>
            <person name="Frati F."/>
        </authorList>
    </citation>
    <scope>NUCLEOTIDE SEQUENCE [LARGE SCALE GENOMIC DNA]</scope>
</reference>
<accession>A0ABP1Q013</accession>
<evidence type="ECO:0000259" key="7">
    <source>
        <dbReference type="Pfam" id="PF13886"/>
    </source>
</evidence>
<feature type="compositionally biased region" description="Low complexity" evidence="5">
    <location>
        <begin position="540"/>
        <end position="550"/>
    </location>
</feature>
<keyword evidence="2 6" id="KW-0812">Transmembrane</keyword>
<evidence type="ECO:0000256" key="1">
    <source>
        <dbReference type="ARBA" id="ARBA00004141"/>
    </source>
</evidence>
<keyword evidence="9" id="KW-1185">Reference proteome</keyword>
<dbReference type="PANTHER" id="PTHR15937:SF3">
    <property type="entry name" value="TRANSMEMBRANE 7 SUPERFAMILY MEMBER 3"/>
    <property type="match status" value="1"/>
</dbReference>
<evidence type="ECO:0000256" key="2">
    <source>
        <dbReference type="ARBA" id="ARBA00022692"/>
    </source>
</evidence>
<gene>
    <name evidence="8" type="ORF">ODALV1_LOCUS4414</name>
</gene>
<feature type="transmembrane region" description="Helical" evidence="6">
    <location>
        <begin position="338"/>
        <end position="360"/>
    </location>
</feature>
<evidence type="ECO:0000313" key="9">
    <source>
        <dbReference type="Proteomes" id="UP001642540"/>
    </source>
</evidence>
<evidence type="ECO:0000313" key="8">
    <source>
        <dbReference type="EMBL" id="CAL8079603.1"/>
    </source>
</evidence>
<keyword evidence="4 6" id="KW-0472">Membrane</keyword>
<dbReference type="Pfam" id="PF13886">
    <property type="entry name" value="TM7S3_TM198"/>
    <property type="match status" value="1"/>
</dbReference>
<dbReference type="InterPro" id="IPR042502">
    <property type="entry name" value="TM7SF3"/>
</dbReference>
<dbReference type="PANTHER" id="PTHR15937">
    <property type="entry name" value="TRANSMEMBRANE 7 SUPERFAMILY MEMBER 3"/>
    <property type="match status" value="1"/>
</dbReference>
<feature type="domain" description="TM7S3/TM198-like" evidence="7">
    <location>
        <begin position="297"/>
        <end position="499"/>
    </location>
</feature>
<feature type="transmembrane region" description="Helical" evidence="6">
    <location>
        <begin position="481"/>
        <end position="500"/>
    </location>
</feature>
<comment type="caution">
    <text evidence="8">The sequence shown here is derived from an EMBL/GenBank/DDBJ whole genome shotgun (WGS) entry which is preliminary data.</text>
</comment>
<comment type="subcellular location">
    <subcellularLocation>
        <location evidence="1">Membrane</location>
        <topology evidence="1">Multi-pass membrane protein</topology>
    </subcellularLocation>
</comment>